<feature type="non-terminal residue" evidence="1">
    <location>
        <position position="1"/>
    </location>
</feature>
<organism evidence="1 2">
    <name type="scientific">Lentzea fradiae</name>
    <dbReference type="NCBI Taxonomy" id="200378"/>
    <lineage>
        <taxon>Bacteria</taxon>
        <taxon>Bacillati</taxon>
        <taxon>Actinomycetota</taxon>
        <taxon>Actinomycetes</taxon>
        <taxon>Pseudonocardiales</taxon>
        <taxon>Pseudonocardiaceae</taxon>
        <taxon>Lentzea</taxon>
    </lineage>
</organism>
<evidence type="ECO:0000313" key="2">
    <source>
        <dbReference type="Proteomes" id="UP000199623"/>
    </source>
</evidence>
<gene>
    <name evidence="1" type="ORF">SAMN05216553_1321</name>
</gene>
<dbReference type="EMBL" id="FNCC01000032">
    <property type="protein sequence ID" value="SDH59139.1"/>
    <property type="molecule type" value="Genomic_DNA"/>
</dbReference>
<sequence length="110" mass="12493">AFPAGVVVIGDKGFAGREFERDMTELGITFVRPDRRDEKRRHGNLSMIRQRIESIINTAKRQLSLEQHGARTPHGVLARVAQRMLALAAAIWHNWIIDAPVKRSLIAYDH</sequence>
<protein>
    <submittedName>
        <fullName evidence="1">Transposase DDE domain-containing protein</fullName>
    </submittedName>
</protein>
<dbReference type="OrthoDB" id="4962032at2"/>
<accession>A0A1G8DNN2</accession>
<reference evidence="2" key="1">
    <citation type="submission" date="2016-10" db="EMBL/GenBank/DDBJ databases">
        <authorList>
            <person name="Varghese N."/>
            <person name="Submissions S."/>
        </authorList>
    </citation>
    <scope>NUCLEOTIDE SEQUENCE [LARGE SCALE GENOMIC DNA]</scope>
    <source>
        <strain evidence="2">CGMCC 4.3506</strain>
    </source>
</reference>
<proteinExistence type="predicted"/>
<name>A0A1G8DNN2_9PSEU</name>
<evidence type="ECO:0000313" key="1">
    <source>
        <dbReference type="EMBL" id="SDH59139.1"/>
    </source>
</evidence>
<dbReference type="Proteomes" id="UP000199623">
    <property type="component" value="Unassembled WGS sequence"/>
</dbReference>
<keyword evidence="2" id="KW-1185">Reference proteome</keyword>
<dbReference type="AlphaFoldDB" id="A0A1G8DNN2"/>